<reference evidence="2" key="2">
    <citation type="journal article" date="2023" name="BMC Genomics">
        <title>Pest status, molecular evolution, and epigenetic factors derived from the genome assembly of Frankliniella fusca, a thysanopteran phytovirus vector.</title>
        <authorList>
            <person name="Catto M.A."/>
            <person name="Labadie P.E."/>
            <person name="Jacobson A.L."/>
            <person name="Kennedy G.G."/>
            <person name="Srinivasan R."/>
            <person name="Hunt B.G."/>
        </authorList>
    </citation>
    <scope>NUCLEOTIDE SEQUENCE</scope>
    <source>
        <strain evidence="2">PL_HMW_Pooled</strain>
    </source>
</reference>
<dbReference type="Proteomes" id="UP001219518">
    <property type="component" value="Unassembled WGS sequence"/>
</dbReference>
<name>A0AAE1HLB6_9NEOP</name>
<feature type="transmembrane region" description="Helical" evidence="1">
    <location>
        <begin position="313"/>
        <end position="330"/>
    </location>
</feature>
<proteinExistence type="predicted"/>
<evidence type="ECO:0000313" key="2">
    <source>
        <dbReference type="EMBL" id="KAK3923462.1"/>
    </source>
</evidence>
<evidence type="ECO:0000313" key="3">
    <source>
        <dbReference type="Proteomes" id="UP001219518"/>
    </source>
</evidence>
<accession>A0AAE1HLB6</accession>
<protein>
    <submittedName>
        <fullName evidence="2">Cyclomaltodextrinase</fullName>
    </submittedName>
</protein>
<keyword evidence="1" id="KW-1133">Transmembrane helix</keyword>
<feature type="transmembrane region" description="Helical" evidence="1">
    <location>
        <begin position="215"/>
        <end position="234"/>
    </location>
</feature>
<dbReference type="AlphaFoldDB" id="A0AAE1HLB6"/>
<feature type="non-terminal residue" evidence="2">
    <location>
        <position position="1"/>
    </location>
</feature>
<dbReference type="EMBL" id="JAHWGI010001147">
    <property type="protein sequence ID" value="KAK3923462.1"/>
    <property type="molecule type" value="Genomic_DNA"/>
</dbReference>
<keyword evidence="1" id="KW-0472">Membrane</keyword>
<organism evidence="2 3">
    <name type="scientific">Frankliniella fusca</name>
    <dbReference type="NCBI Taxonomy" id="407009"/>
    <lineage>
        <taxon>Eukaryota</taxon>
        <taxon>Metazoa</taxon>
        <taxon>Ecdysozoa</taxon>
        <taxon>Arthropoda</taxon>
        <taxon>Hexapoda</taxon>
        <taxon>Insecta</taxon>
        <taxon>Pterygota</taxon>
        <taxon>Neoptera</taxon>
        <taxon>Paraneoptera</taxon>
        <taxon>Thysanoptera</taxon>
        <taxon>Terebrantia</taxon>
        <taxon>Thripoidea</taxon>
        <taxon>Thripidae</taxon>
        <taxon>Frankliniella</taxon>
    </lineage>
</organism>
<sequence length="483" mass="55315">MNLNTPRVLREPGSRRGSHYYHIGDGFHLRFNRVSETSNTIYFICVHVRCSGRAVWHEFLGFSHTQPHDHPPDLNYTLLRQHRRNIVERARTIRYVSFRDIVEEERRRAPVEVASVLTYRSLRPAMLRSRTTVFPNVPQSLHGLMTLLANPAWHHLTATNDGTDNLFNGGGTASDGSHVILFISQRGLRTLRLATLLFADGTFFVRPSIDWCYQVFVIVIVSNHTVIPLAWFLMERKTEAAYIEALLLLRAKLQQWNATTVVCDFEDAMMNAFRLVLGVDVQGCLFHCAHDMSEYARIHVGVMTMRHLPFTKFIVNLCCALPLLPTHLLQRGFNVIAGQALQLGPYFTFISSFLSYVQREWLNHSNRGQTLSVCGSNFRTNNASESNNRRMKRKIGVHHPNIYHFIRHLADFESTSHNDLTSLLTGHDPTRSRAAIAISNDNYIQELTSNLLHLGFVTDQDLLQFLTNASVTMRRLVRETIQP</sequence>
<gene>
    <name evidence="2" type="ORF">KUF71_001870</name>
</gene>
<feature type="transmembrane region" description="Helical" evidence="1">
    <location>
        <begin position="336"/>
        <end position="357"/>
    </location>
</feature>
<reference evidence="2" key="1">
    <citation type="submission" date="2021-07" db="EMBL/GenBank/DDBJ databases">
        <authorList>
            <person name="Catto M.A."/>
            <person name="Jacobson A."/>
            <person name="Kennedy G."/>
            <person name="Labadie P."/>
            <person name="Hunt B.G."/>
            <person name="Srinivasan R."/>
        </authorList>
    </citation>
    <scope>NUCLEOTIDE SEQUENCE</scope>
    <source>
        <strain evidence="2">PL_HMW_Pooled</strain>
        <tissue evidence="2">Head</tissue>
    </source>
</reference>
<keyword evidence="3" id="KW-1185">Reference proteome</keyword>
<evidence type="ECO:0000256" key="1">
    <source>
        <dbReference type="SAM" id="Phobius"/>
    </source>
</evidence>
<keyword evidence="1" id="KW-0812">Transmembrane</keyword>
<comment type="caution">
    <text evidence="2">The sequence shown here is derived from an EMBL/GenBank/DDBJ whole genome shotgun (WGS) entry which is preliminary data.</text>
</comment>